<dbReference type="Proteomes" id="UP001400965">
    <property type="component" value="Unassembled WGS sequence"/>
</dbReference>
<keyword evidence="1" id="KW-0472">Membrane</keyword>
<proteinExistence type="predicted"/>
<evidence type="ECO:0000313" key="2">
    <source>
        <dbReference type="EMBL" id="GAA0865089.1"/>
    </source>
</evidence>
<feature type="transmembrane region" description="Helical" evidence="1">
    <location>
        <begin position="7"/>
        <end position="24"/>
    </location>
</feature>
<accession>A0ABP3XHK7</accession>
<name>A0ABP3XHK7_9FIRM</name>
<organism evidence="2 3">
    <name type="scientific">Paraclostridium tenue</name>
    <dbReference type="NCBI Taxonomy" id="1737"/>
    <lineage>
        <taxon>Bacteria</taxon>
        <taxon>Bacillati</taxon>
        <taxon>Bacillota</taxon>
        <taxon>Clostridia</taxon>
        <taxon>Peptostreptococcales</taxon>
        <taxon>Peptostreptococcaceae</taxon>
        <taxon>Paraclostridium</taxon>
    </lineage>
</organism>
<protein>
    <submittedName>
        <fullName evidence="2">Uncharacterized protein</fullName>
    </submittedName>
</protein>
<sequence>MKNLINWMCLISIMILVLQVMIYINSEVINDYNKIYRKRKLVKKKNVSVGNPRFVECENYYTQKIAK</sequence>
<keyword evidence="1" id="KW-0812">Transmembrane</keyword>
<comment type="caution">
    <text evidence="2">The sequence shown here is derived from an EMBL/GenBank/DDBJ whole genome shotgun (WGS) entry which is preliminary data.</text>
</comment>
<keyword evidence="3" id="KW-1185">Reference proteome</keyword>
<evidence type="ECO:0000256" key="1">
    <source>
        <dbReference type="SAM" id="Phobius"/>
    </source>
</evidence>
<evidence type="ECO:0000313" key="3">
    <source>
        <dbReference type="Proteomes" id="UP001400965"/>
    </source>
</evidence>
<reference evidence="3" key="1">
    <citation type="journal article" date="2019" name="Int. J. Syst. Evol. Microbiol.">
        <title>The Global Catalogue of Microorganisms (GCM) 10K type strain sequencing project: providing services to taxonomists for standard genome sequencing and annotation.</title>
        <authorList>
            <consortium name="The Broad Institute Genomics Platform"/>
            <consortium name="The Broad Institute Genome Sequencing Center for Infectious Disease"/>
            <person name="Wu L."/>
            <person name="Ma J."/>
        </authorList>
    </citation>
    <scope>NUCLEOTIDE SEQUENCE [LARGE SCALE GENOMIC DNA]</scope>
    <source>
        <strain evidence="3">JCM 6486</strain>
    </source>
</reference>
<gene>
    <name evidence="2" type="ORF">GCM10008917_21120</name>
</gene>
<dbReference type="EMBL" id="BAAACP010000012">
    <property type="protein sequence ID" value="GAA0865089.1"/>
    <property type="molecule type" value="Genomic_DNA"/>
</dbReference>
<dbReference type="RefSeq" id="WP_147547508.1">
    <property type="nucleotide sequence ID" value="NZ_BAAACP010000012.1"/>
</dbReference>
<keyword evidence="1" id="KW-1133">Transmembrane helix</keyword>